<keyword evidence="5" id="KW-0813">Transport</keyword>
<feature type="domain" description="HPr" evidence="7">
    <location>
        <begin position="1"/>
        <end position="87"/>
    </location>
</feature>
<dbReference type="Gene3D" id="3.30.1340.10">
    <property type="entry name" value="HPr-like"/>
    <property type="match status" value="1"/>
</dbReference>
<protein>
    <recommendedName>
        <fullName evidence="3">Phosphocarrier protein HPr</fullName>
    </recommendedName>
</protein>
<dbReference type="InterPro" id="IPR000032">
    <property type="entry name" value="HPr-like"/>
</dbReference>
<dbReference type="Proteomes" id="UP000315636">
    <property type="component" value="Unassembled WGS sequence"/>
</dbReference>
<dbReference type="PROSITE" id="PS51350">
    <property type="entry name" value="PTS_HPR_DOM"/>
    <property type="match status" value="1"/>
</dbReference>
<name>A0A521E1I1_9BACL</name>
<dbReference type="InterPro" id="IPR001020">
    <property type="entry name" value="PTS_HPr_His_P_site"/>
</dbReference>
<keyword evidence="9" id="KW-1185">Reference proteome</keyword>
<dbReference type="CDD" id="cd00367">
    <property type="entry name" value="PTS-HPr_like"/>
    <property type="match status" value="1"/>
</dbReference>
<dbReference type="InterPro" id="IPR035895">
    <property type="entry name" value="HPr-like_sf"/>
</dbReference>
<keyword evidence="6" id="KW-0598">Phosphotransferase system</keyword>
<dbReference type="Pfam" id="PF00381">
    <property type="entry name" value="PTS-HPr"/>
    <property type="match status" value="1"/>
</dbReference>
<dbReference type="PANTHER" id="PTHR33705">
    <property type="entry name" value="PHOSPHOCARRIER PROTEIN HPR"/>
    <property type="match status" value="1"/>
</dbReference>
<evidence type="ECO:0000256" key="3">
    <source>
        <dbReference type="ARBA" id="ARBA00020422"/>
    </source>
</evidence>
<accession>A0A521E1I1</accession>
<comment type="function">
    <text evidence="1">General (non sugar-specific) component of the phosphoenolpyruvate-dependent sugar phosphotransferase system (sugar PTS). This major carbohydrate active-transport system catalyzes the phosphorylation of incoming sugar substrates concomitantly with their translocation across the cell membrane. The phosphoryl group from phosphoenolpyruvate (PEP) is transferred to the phosphoryl carrier protein HPr by enzyme I. Phospho-HPr then transfers it to the PTS EIIA domain.</text>
</comment>
<dbReference type="InterPro" id="IPR050399">
    <property type="entry name" value="HPr"/>
</dbReference>
<dbReference type="AlphaFoldDB" id="A0A521E1I1"/>
<proteinExistence type="predicted"/>
<dbReference type="GO" id="GO:0009401">
    <property type="term" value="P:phosphoenolpyruvate-dependent sugar phosphotransferase system"/>
    <property type="evidence" value="ECO:0007669"/>
    <property type="project" value="UniProtKB-KW"/>
</dbReference>
<evidence type="ECO:0000313" key="9">
    <source>
        <dbReference type="Proteomes" id="UP000315636"/>
    </source>
</evidence>
<evidence type="ECO:0000256" key="1">
    <source>
        <dbReference type="ARBA" id="ARBA00003681"/>
    </source>
</evidence>
<evidence type="ECO:0000259" key="7">
    <source>
        <dbReference type="PROSITE" id="PS51350"/>
    </source>
</evidence>
<keyword evidence="4" id="KW-0963">Cytoplasm</keyword>
<evidence type="ECO:0000256" key="4">
    <source>
        <dbReference type="ARBA" id="ARBA00022490"/>
    </source>
</evidence>
<dbReference type="PRINTS" id="PR00107">
    <property type="entry name" value="PHOSPHOCPHPR"/>
</dbReference>
<dbReference type="PROSITE" id="PS00369">
    <property type="entry name" value="PTS_HPR_HIS"/>
    <property type="match status" value="1"/>
</dbReference>
<sequence length="87" mass="9430">MYQENVIIQNESGLHARPAALLVKEAGNFSSEIQLVKNGKEANAKSLLGLMSLSIQKGDEITLKAEGEDAEKAVTTLRQLIESGFNE</sequence>
<evidence type="ECO:0000256" key="5">
    <source>
        <dbReference type="ARBA" id="ARBA00022597"/>
    </source>
</evidence>
<evidence type="ECO:0000256" key="2">
    <source>
        <dbReference type="ARBA" id="ARBA00004496"/>
    </source>
</evidence>
<dbReference type="EMBL" id="FXTI01000007">
    <property type="protein sequence ID" value="SMO77829.1"/>
    <property type="molecule type" value="Genomic_DNA"/>
</dbReference>
<dbReference type="PANTHER" id="PTHR33705:SF2">
    <property type="entry name" value="PHOSPHOCARRIER PROTEIN NPR"/>
    <property type="match status" value="1"/>
</dbReference>
<evidence type="ECO:0000256" key="6">
    <source>
        <dbReference type="ARBA" id="ARBA00022683"/>
    </source>
</evidence>
<dbReference type="GO" id="GO:0005737">
    <property type="term" value="C:cytoplasm"/>
    <property type="evidence" value="ECO:0007669"/>
    <property type="project" value="UniProtKB-SubCell"/>
</dbReference>
<reference evidence="8 9" key="1">
    <citation type="submission" date="2017-05" db="EMBL/GenBank/DDBJ databases">
        <authorList>
            <person name="Varghese N."/>
            <person name="Submissions S."/>
        </authorList>
    </citation>
    <scope>NUCLEOTIDE SEQUENCE [LARGE SCALE GENOMIC DNA]</scope>
    <source>
        <strain evidence="8 9">DSM 45474</strain>
    </source>
</reference>
<gene>
    <name evidence="8" type="ORF">SAMN06264849_107127</name>
</gene>
<dbReference type="SUPFAM" id="SSF55594">
    <property type="entry name" value="HPr-like"/>
    <property type="match status" value="1"/>
</dbReference>
<comment type="subcellular location">
    <subcellularLocation>
        <location evidence="2">Cytoplasm</location>
    </subcellularLocation>
</comment>
<evidence type="ECO:0000313" key="8">
    <source>
        <dbReference type="EMBL" id="SMO77829.1"/>
    </source>
</evidence>
<keyword evidence="5" id="KW-0762">Sugar transport</keyword>
<organism evidence="8 9">
    <name type="scientific">Melghirimyces algeriensis</name>
    <dbReference type="NCBI Taxonomy" id="910412"/>
    <lineage>
        <taxon>Bacteria</taxon>
        <taxon>Bacillati</taxon>
        <taxon>Bacillota</taxon>
        <taxon>Bacilli</taxon>
        <taxon>Bacillales</taxon>
        <taxon>Thermoactinomycetaceae</taxon>
        <taxon>Melghirimyces</taxon>
    </lineage>
</organism>
<dbReference type="NCBIfam" id="TIGR01003">
    <property type="entry name" value="PTS_HPr_family"/>
    <property type="match status" value="1"/>
</dbReference>